<accession>A0A6G1HG48</accession>
<evidence type="ECO:0000313" key="1">
    <source>
        <dbReference type="EMBL" id="KAF1991908.1"/>
    </source>
</evidence>
<evidence type="ECO:0000313" key="2">
    <source>
        <dbReference type="Proteomes" id="UP000800041"/>
    </source>
</evidence>
<reference evidence="1" key="1">
    <citation type="journal article" date="2020" name="Stud. Mycol.">
        <title>101 Dothideomycetes genomes: a test case for predicting lifestyles and emergence of pathogens.</title>
        <authorList>
            <person name="Haridas S."/>
            <person name="Albert R."/>
            <person name="Binder M."/>
            <person name="Bloem J."/>
            <person name="Labutti K."/>
            <person name="Salamov A."/>
            <person name="Andreopoulos B."/>
            <person name="Baker S."/>
            <person name="Barry K."/>
            <person name="Bills G."/>
            <person name="Bluhm B."/>
            <person name="Cannon C."/>
            <person name="Castanera R."/>
            <person name="Culley D."/>
            <person name="Daum C."/>
            <person name="Ezra D."/>
            <person name="Gonzalez J."/>
            <person name="Henrissat B."/>
            <person name="Kuo A."/>
            <person name="Liang C."/>
            <person name="Lipzen A."/>
            <person name="Lutzoni F."/>
            <person name="Magnuson J."/>
            <person name="Mondo S."/>
            <person name="Nolan M."/>
            <person name="Ohm R."/>
            <person name="Pangilinan J."/>
            <person name="Park H.-J."/>
            <person name="Ramirez L."/>
            <person name="Alfaro M."/>
            <person name="Sun H."/>
            <person name="Tritt A."/>
            <person name="Yoshinaga Y."/>
            <person name="Zwiers L.-H."/>
            <person name="Turgeon B."/>
            <person name="Goodwin S."/>
            <person name="Spatafora J."/>
            <person name="Crous P."/>
            <person name="Grigoriev I."/>
        </authorList>
    </citation>
    <scope>NUCLEOTIDE SEQUENCE</scope>
    <source>
        <strain evidence="1">CBS 113979</strain>
    </source>
</reference>
<dbReference type="EMBL" id="ML977138">
    <property type="protein sequence ID" value="KAF1991908.1"/>
    <property type="molecule type" value="Genomic_DNA"/>
</dbReference>
<dbReference type="Proteomes" id="UP000800041">
    <property type="component" value="Unassembled WGS sequence"/>
</dbReference>
<proteinExistence type="predicted"/>
<keyword evidence="2" id="KW-1185">Reference proteome</keyword>
<protein>
    <submittedName>
        <fullName evidence="1">Uncharacterized protein</fullName>
    </submittedName>
</protein>
<sequence>MKREASEALLFACVARGFMTMFRRLAQSLILREGVARVSTLLIVPSKLWEDPGKRIGFAGASRRAVLWWEVPGDMREGKPTILFEERDQFLELCRVGKGDDGDGVCRKGTESQNQPGEAQKGQAAARDMLLLVH</sequence>
<gene>
    <name evidence="1" type="ORF">K402DRAFT_388463</name>
</gene>
<name>A0A6G1HG48_9PEZI</name>
<dbReference type="AlphaFoldDB" id="A0A6G1HG48"/>
<organism evidence="1 2">
    <name type="scientific">Aulographum hederae CBS 113979</name>
    <dbReference type="NCBI Taxonomy" id="1176131"/>
    <lineage>
        <taxon>Eukaryota</taxon>
        <taxon>Fungi</taxon>
        <taxon>Dikarya</taxon>
        <taxon>Ascomycota</taxon>
        <taxon>Pezizomycotina</taxon>
        <taxon>Dothideomycetes</taxon>
        <taxon>Pleosporomycetidae</taxon>
        <taxon>Aulographales</taxon>
        <taxon>Aulographaceae</taxon>
    </lineage>
</organism>